<dbReference type="KEGG" id="vg:77927976"/>
<dbReference type="GeneID" id="77927976"/>
<feature type="region of interest" description="Disordered" evidence="1">
    <location>
        <begin position="119"/>
        <end position="148"/>
    </location>
</feature>
<feature type="compositionally biased region" description="Basic and acidic residues" evidence="1">
    <location>
        <begin position="123"/>
        <end position="141"/>
    </location>
</feature>
<dbReference type="Proteomes" id="UP000501266">
    <property type="component" value="Segment"/>
</dbReference>
<sequence length="148" mass="16307">MAEEKNEQSRRLLSADERREAVKRSEDEAAKTEYKPRTAHDVVGEVGPVDVADAKERAREAGVTDAAFVGYEEALHNYESRPDVETLKERRAREAGETFDEAGFRRQVGAVDNAGVVSTDTAVKTDEKEKAVAEDKTEAKPAARKSAK</sequence>
<evidence type="ECO:0000313" key="3">
    <source>
        <dbReference type="Proteomes" id="UP000501266"/>
    </source>
</evidence>
<reference evidence="2 3" key="1">
    <citation type="submission" date="2020-02" db="EMBL/GenBank/DDBJ databases">
        <authorList>
            <person name="Bullock J.N."/>
            <person name="Barnes M.L."/>
            <person name="Kankolongo K.M."/>
            <person name="Dejene B.A."/>
            <person name="Lindsay P.E."/>
            <person name="Bhuiyan S."/>
            <person name="Nayek S."/>
            <person name="Hughes L.E."/>
            <person name="Garlena R.A."/>
            <person name="Russell D.A."/>
            <person name="Pope W.H."/>
            <person name="Jacobs-Sera D."/>
            <person name="Hatfull G.F."/>
        </authorList>
    </citation>
    <scope>NUCLEOTIDE SEQUENCE [LARGE SCALE GENOMIC DNA]</scope>
</reference>
<accession>A0A6G8R1N6</accession>
<organism evidence="2 3">
    <name type="scientific">Streptomyces phage Wakanda</name>
    <dbReference type="NCBI Taxonomy" id="2713267"/>
    <lineage>
        <taxon>Viruses</taxon>
        <taxon>Duplodnaviria</taxon>
        <taxon>Heunggongvirae</taxon>
        <taxon>Uroviricota</taxon>
        <taxon>Caudoviricetes</taxon>
        <taxon>Stanwilliamsviridae</taxon>
        <taxon>Loccivirinae</taxon>
        <taxon>Wakandavirus</taxon>
        <taxon>Wakandavirus wakanda</taxon>
    </lineage>
</organism>
<gene>
    <name evidence="2" type="primary">140</name>
    <name evidence="2" type="ORF">SEA_WAKANDA_140</name>
</gene>
<feature type="compositionally biased region" description="Basic and acidic residues" evidence="1">
    <location>
        <begin position="1"/>
        <end position="43"/>
    </location>
</feature>
<dbReference type="EMBL" id="MT024865">
    <property type="protein sequence ID" value="QIN94107.1"/>
    <property type="molecule type" value="Genomic_DNA"/>
</dbReference>
<evidence type="ECO:0000313" key="2">
    <source>
        <dbReference type="EMBL" id="QIN94107.1"/>
    </source>
</evidence>
<protein>
    <submittedName>
        <fullName evidence="2">Uncharacterized protein</fullName>
    </submittedName>
</protein>
<name>A0A6G8R1N6_9CAUD</name>
<proteinExistence type="predicted"/>
<evidence type="ECO:0000256" key="1">
    <source>
        <dbReference type="SAM" id="MobiDB-lite"/>
    </source>
</evidence>
<dbReference type="RefSeq" id="YP_010652198.1">
    <property type="nucleotide sequence ID" value="NC_070785.1"/>
</dbReference>
<keyword evidence="3" id="KW-1185">Reference proteome</keyword>
<feature type="region of interest" description="Disordered" evidence="1">
    <location>
        <begin position="1"/>
        <end position="48"/>
    </location>
</feature>